<dbReference type="InterPro" id="IPR001732">
    <property type="entry name" value="UDP-Glc/GDP-Man_DH_N"/>
</dbReference>
<dbReference type="SMART" id="SM00984">
    <property type="entry name" value="UDPG_MGDP_dh_C"/>
    <property type="match status" value="1"/>
</dbReference>
<dbReference type="InterPro" id="IPR008927">
    <property type="entry name" value="6-PGluconate_DH-like_C_sf"/>
</dbReference>
<dbReference type="Gene3D" id="3.40.50.720">
    <property type="entry name" value="NAD(P)-binding Rossmann-like Domain"/>
    <property type="match status" value="2"/>
</dbReference>
<dbReference type="EMBL" id="WJHE01000640">
    <property type="protein sequence ID" value="MST33568.1"/>
    <property type="molecule type" value="Genomic_DNA"/>
</dbReference>
<dbReference type="PIRSF" id="PIRSF500134">
    <property type="entry name" value="UDPglc_DH_bac"/>
    <property type="match status" value="1"/>
</dbReference>
<sequence length="476" mass="48870">MAERRECGPWPREGEPRPAGRARRLCVVGAGYVGLTAAACFAHLGHDVRCVERDAERLGTLLEGGIPIHEPGLAELVAAGLRSGRLGFTDDIGAALEGAEVAFLCVGTPPQASGEPDLSLLAAAAREAARHASGDVVVVVKSTVPPGSCEALELVCAEEAAPGVRIRVASSPEFLRESRAVEDFLAPDRVVVGAEDADAAELVAGLYPEGCPVVVCDRRGAELVKYAANTYLAIKISFANEVAQLCDALGTEAQAVLAGVGADHRVGPEFLRPGPGYGGSCLPKDVAGFIALGEAAGTRTTLAAAAEAQNAHARRSVVHRLELVLGGLSGRQVGVLGLAFKDGTDDVRDSPALQIVADLVAAGAVVTCYDPLAPSFLALGTRAATVSGAIVGAEALVVAVASEEYQRLDPVTAARSMAGRVVFDAAGILDLERWTAAGFSVYGVGRGMPLAFYPVVWTPLRWTTAGKSPGAEAAGA</sequence>
<evidence type="ECO:0000259" key="8">
    <source>
        <dbReference type="SMART" id="SM00984"/>
    </source>
</evidence>
<dbReference type="SUPFAM" id="SSF51735">
    <property type="entry name" value="NAD(P)-binding Rossmann-fold domains"/>
    <property type="match status" value="1"/>
</dbReference>
<evidence type="ECO:0000313" key="10">
    <source>
        <dbReference type="Proteomes" id="UP000437736"/>
    </source>
</evidence>
<dbReference type="Gene3D" id="1.20.5.100">
    <property type="entry name" value="Cytochrome c1, transmembrane anchor, C-terminal"/>
    <property type="match status" value="1"/>
</dbReference>
<dbReference type="SUPFAM" id="SSF52413">
    <property type="entry name" value="UDP-glucose/GDP-mannose dehydrogenase C-terminal domain"/>
    <property type="match status" value="1"/>
</dbReference>
<reference evidence="9 10" key="1">
    <citation type="submission" date="2019-11" db="EMBL/GenBank/DDBJ databases">
        <title>Acidiferrimicrobium australis gen. nov., sp. nov., an acidophilic and obligately heterotrophic, member of the Actinobacteria that catalyses dissimilatory oxido- reduction of iron isolated from metal-rich acidic water in Chile.</title>
        <authorList>
            <person name="Gonzalez D."/>
            <person name="Huber K."/>
            <person name="Hedrich S."/>
            <person name="Rojas-Villalobos C."/>
            <person name="Quatrini R."/>
            <person name="Dinamarca M.A."/>
            <person name="Schwarz A."/>
            <person name="Canales C."/>
            <person name="Nancucheo I."/>
        </authorList>
    </citation>
    <scope>NUCLEOTIDE SEQUENCE [LARGE SCALE GENOMIC DNA]</scope>
    <source>
        <strain evidence="9 10">USS-CCA1</strain>
    </source>
</reference>
<evidence type="ECO:0000256" key="2">
    <source>
        <dbReference type="ARBA" id="ARBA00006601"/>
    </source>
</evidence>
<keyword evidence="10" id="KW-1185">Reference proteome</keyword>
<dbReference type="Proteomes" id="UP000437736">
    <property type="component" value="Unassembled WGS sequence"/>
</dbReference>
<dbReference type="EC" id="1.1.1.22" evidence="3 7"/>
<evidence type="ECO:0000256" key="5">
    <source>
        <dbReference type="ARBA" id="ARBA00023027"/>
    </source>
</evidence>
<evidence type="ECO:0000256" key="7">
    <source>
        <dbReference type="PIRNR" id="PIRNR000124"/>
    </source>
</evidence>
<comment type="pathway">
    <text evidence="1">Nucleotide-sugar biosynthesis; UDP-alpha-D-glucuronate biosynthesis; UDP-alpha-D-glucuronate from UDP-alpha-D-glucose: step 1/1.</text>
</comment>
<dbReference type="Pfam" id="PF00984">
    <property type="entry name" value="UDPG_MGDP_dh"/>
    <property type="match status" value="1"/>
</dbReference>
<accession>A0ABW9QVV2</accession>
<dbReference type="Pfam" id="PF03720">
    <property type="entry name" value="UDPG_MGDP_dh_C"/>
    <property type="match status" value="1"/>
</dbReference>
<comment type="caution">
    <text evidence="9">The sequence shown here is derived from an EMBL/GenBank/DDBJ whole genome shotgun (WGS) entry which is preliminary data.</text>
</comment>
<dbReference type="PANTHER" id="PTHR43750">
    <property type="entry name" value="UDP-GLUCOSE 6-DEHYDROGENASE TUAD"/>
    <property type="match status" value="1"/>
</dbReference>
<feature type="domain" description="UDP-glucose/GDP-mannose dehydrogenase C-terminal" evidence="8">
    <location>
        <begin position="334"/>
        <end position="431"/>
    </location>
</feature>
<name>A0ABW9QVV2_9ACTN</name>
<comment type="similarity">
    <text evidence="2 7">Belongs to the UDP-glucose/GDP-mannose dehydrogenase family.</text>
</comment>
<dbReference type="Pfam" id="PF03721">
    <property type="entry name" value="UDPG_MGDP_dh_N"/>
    <property type="match status" value="1"/>
</dbReference>
<dbReference type="InterPro" id="IPR036220">
    <property type="entry name" value="UDP-Glc/GDP-Man_DH_C_sf"/>
</dbReference>
<keyword evidence="5 7" id="KW-0520">NAD</keyword>
<dbReference type="InterPro" id="IPR014027">
    <property type="entry name" value="UDP-Glc/GDP-Man_DH_C"/>
</dbReference>
<dbReference type="InterPro" id="IPR017476">
    <property type="entry name" value="UDP-Glc/GDP-Man"/>
</dbReference>
<dbReference type="NCBIfam" id="TIGR03026">
    <property type="entry name" value="NDP-sugDHase"/>
    <property type="match status" value="1"/>
</dbReference>
<proteinExistence type="inferred from homology"/>
<gene>
    <name evidence="9" type="ORF">GHK86_12660</name>
</gene>
<dbReference type="InterPro" id="IPR014026">
    <property type="entry name" value="UDP-Glc/GDP-Man_DH_dimer"/>
</dbReference>
<organism evidence="9 10">
    <name type="scientific">Acidiferrimicrobium australe</name>
    <dbReference type="NCBI Taxonomy" id="2664430"/>
    <lineage>
        <taxon>Bacteria</taxon>
        <taxon>Bacillati</taxon>
        <taxon>Actinomycetota</taxon>
        <taxon>Acidimicrobiia</taxon>
        <taxon>Acidimicrobiales</taxon>
        <taxon>Acidimicrobiaceae</taxon>
        <taxon>Acidiferrimicrobium</taxon>
    </lineage>
</organism>
<comment type="catalytic activity">
    <reaction evidence="6 7">
        <text>UDP-alpha-D-glucose + 2 NAD(+) + H2O = UDP-alpha-D-glucuronate + 2 NADH + 3 H(+)</text>
        <dbReference type="Rhea" id="RHEA:23596"/>
        <dbReference type="ChEBI" id="CHEBI:15377"/>
        <dbReference type="ChEBI" id="CHEBI:15378"/>
        <dbReference type="ChEBI" id="CHEBI:57540"/>
        <dbReference type="ChEBI" id="CHEBI:57945"/>
        <dbReference type="ChEBI" id="CHEBI:58052"/>
        <dbReference type="ChEBI" id="CHEBI:58885"/>
        <dbReference type="EC" id="1.1.1.22"/>
    </reaction>
</comment>
<evidence type="ECO:0000256" key="4">
    <source>
        <dbReference type="ARBA" id="ARBA00023002"/>
    </source>
</evidence>
<evidence type="ECO:0000256" key="1">
    <source>
        <dbReference type="ARBA" id="ARBA00004701"/>
    </source>
</evidence>
<dbReference type="InterPro" id="IPR036291">
    <property type="entry name" value="NAD(P)-bd_dom_sf"/>
</dbReference>
<dbReference type="SUPFAM" id="SSF48179">
    <property type="entry name" value="6-phosphogluconate dehydrogenase C-terminal domain-like"/>
    <property type="match status" value="1"/>
</dbReference>
<protein>
    <recommendedName>
        <fullName evidence="3 7">UDP-glucose 6-dehydrogenase</fullName>
        <ecNumber evidence="3 7">1.1.1.22</ecNumber>
    </recommendedName>
</protein>
<dbReference type="PIRSF" id="PIRSF000124">
    <property type="entry name" value="UDPglc_GDPman_dh"/>
    <property type="match status" value="1"/>
</dbReference>
<dbReference type="InterPro" id="IPR028357">
    <property type="entry name" value="UDPglc_DH_bac"/>
</dbReference>
<evidence type="ECO:0000313" key="9">
    <source>
        <dbReference type="EMBL" id="MST33568.1"/>
    </source>
</evidence>
<evidence type="ECO:0000256" key="3">
    <source>
        <dbReference type="ARBA" id="ARBA00012954"/>
    </source>
</evidence>
<dbReference type="PANTHER" id="PTHR43750:SF3">
    <property type="entry name" value="UDP-GLUCOSE 6-DEHYDROGENASE TUAD"/>
    <property type="match status" value="1"/>
</dbReference>
<evidence type="ECO:0000256" key="6">
    <source>
        <dbReference type="ARBA" id="ARBA00047473"/>
    </source>
</evidence>
<keyword evidence="4 7" id="KW-0560">Oxidoreductase</keyword>